<keyword evidence="5" id="KW-0812">Transmembrane</keyword>
<evidence type="ECO:0000256" key="7">
    <source>
        <dbReference type="ARBA" id="ARBA00022927"/>
    </source>
</evidence>
<dbReference type="AlphaFoldDB" id="A0A507DYT8"/>
<keyword evidence="8" id="KW-1133">Transmembrane helix</keyword>
<keyword evidence="11" id="KW-0472">Membrane</keyword>
<sequence>MTVLTSIRARLPSRNWSIFWGLTSSLSGAACYDKYQLGQVRAELDQATAALRNEICKPTDTPRRIRVYVAPTHWGRYWFKEYVKPVFDAAALDYEILEPKVAGQVRDSVRELLWTGKDEHRARAASGHKYSPFTPPTPILERDKFDAGEGLVAVGPNAWREVLRGVSEGCLAERPPAPPPTPESTPSTTDAATDDPAAAKTAKADHLPPPPPLDLSCHNIPTFPLPPLGFITARQQAGWTGFPSRIYHWFTERYTAREVGYEALAIALGRVRPFNIQTDPARGAKDIYVHDDWEQRHKDVVQDVQVPGSVADRLYMYQ</sequence>
<keyword evidence="7" id="KW-0653">Protein transport</keyword>
<dbReference type="Pfam" id="PF11711">
    <property type="entry name" value="Tim54"/>
    <property type="match status" value="1"/>
</dbReference>
<dbReference type="EMBL" id="QEAQ01000069">
    <property type="protein sequence ID" value="TPX56621.1"/>
    <property type="molecule type" value="Genomic_DNA"/>
</dbReference>
<evidence type="ECO:0000256" key="2">
    <source>
        <dbReference type="ARBA" id="ARBA00006355"/>
    </source>
</evidence>
<keyword evidence="4" id="KW-0813">Transport</keyword>
<evidence type="ECO:0000256" key="11">
    <source>
        <dbReference type="ARBA" id="ARBA00023136"/>
    </source>
</evidence>
<keyword evidence="6" id="KW-0999">Mitochondrion inner membrane</keyword>
<feature type="region of interest" description="Disordered" evidence="12">
    <location>
        <begin position="170"/>
        <end position="213"/>
    </location>
</feature>
<evidence type="ECO:0000256" key="9">
    <source>
        <dbReference type="ARBA" id="ARBA00023010"/>
    </source>
</evidence>
<feature type="compositionally biased region" description="Low complexity" evidence="12">
    <location>
        <begin position="184"/>
        <end position="201"/>
    </location>
</feature>
<keyword evidence="10" id="KW-0496">Mitochondrion</keyword>
<evidence type="ECO:0000313" key="13">
    <source>
        <dbReference type="EMBL" id="TPX56621.1"/>
    </source>
</evidence>
<evidence type="ECO:0000256" key="3">
    <source>
        <dbReference type="ARBA" id="ARBA00020796"/>
    </source>
</evidence>
<evidence type="ECO:0000256" key="4">
    <source>
        <dbReference type="ARBA" id="ARBA00022448"/>
    </source>
</evidence>
<proteinExistence type="inferred from homology"/>
<comment type="caution">
    <text evidence="13">The sequence shown here is derived from an EMBL/GenBank/DDBJ whole genome shotgun (WGS) entry which is preliminary data.</text>
</comment>
<evidence type="ECO:0000313" key="14">
    <source>
        <dbReference type="Proteomes" id="UP000318582"/>
    </source>
</evidence>
<name>A0A507DYT8_9FUNG</name>
<dbReference type="InterPro" id="IPR021056">
    <property type="entry name" value="Mt_import_IM_translocase_Tim54"/>
</dbReference>
<evidence type="ECO:0000256" key="12">
    <source>
        <dbReference type="SAM" id="MobiDB-lite"/>
    </source>
</evidence>
<comment type="similarity">
    <text evidence="2">Belongs to the TIM54 family.</text>
</comment>
<protein>
    <recommendedName>
        <fullName evidence="3">Mitochondrial import inner membrane translocase subunit TIM54</fullName>
    </recommendedName>
</protein>
<evidence type="ECO:0000256" key="1">
    <source>
        <dbReference type="ARBA" id="ARBA00004434"/>
    </source>
</evidence>
<keyword evidence="14" id="KW-1185">Reference proteome</keyword>
<dbReference type="Proteomes" id="UP000318582">
    <property type="component" value="Unassembled WGS sequence"/>
</dbReference>
<accession>A0A507DYT8</accession>
<comment type="subcellular location">
    <subcellularLocation>
        <location evidence="1">Mitochondrion inner membrane</location>
        <topology evidence="1">Single-pass membrane protein</topology>
    </subcellularLocation>
</comment>
<dbReference type="GO" id="GO:0005743">
    <property type="term" value="C:mitochondrial inner membrane"/>
    <property type="evidence" value="ECO:0007669"/>
    <property type="project" value="UniProtKB-SubCell"/>
</dbReference>
<organism evidence="13 14">
    <name type="scientific">Powellomyces hirtus</name>
    <dbReference type="NCBI Taxonomy" id="109895"/>
    <lineage>
        <taxon>Eukaryota</taxon>
        <taxon>Fungi</taxon>
        <taxon>Fungi incertae sedis</taxon>
        <taxon>Chytridiomycota</taxon>
        <taxon>Chytridiomycota incertae sedis</taxon>
        <taxon>Chytridiomycetes</taxon>
        <taxon>Spizellomycetales</taxon>
        <taxon>Powellomycetaceae</taxon>
        <taxon>Powellomyces</taxon>
    </lineage>
</organism>
<evidence type="ECO:0000256" key="5">
    <source>
        <dbReference type="ARBA" id="ARBA00022692"/>
    </source>
</evidence>
<dbReference type="GO" id="GO:0015031">
    <property type="term" value="P:protein transport"/>
    <property type="evidence" value="ECO:0007669"/>
    <property type="project" value="UniProtKB-KW"/>
</dbReference>
<reference evidence="13 14" key="1">
    <citation type="journal article" date="2019" name="Sci. Rep.">
        <title>Comparative genomics of chytrid fungi reveal insights into the obligate biotrophic and pathogenic lifestyle of Synchytrium endobioticum.</title>
        <authorList>
            <person name="van de Vossenberg B.T.L.H."/>
            <person name="Warris S."/>
            <person name="Nguyen H.D.T."/>
            <person name="van Gent-Pelzer M.P.E."/>
            <person name="Joly D.L."/>
            <person name="van de Geest H.C."/>
            <person name="Bonants P.J.M."/>
            <person name="Smith D.S."/>
            <person name="Levesque C.A."/>
            <person name="van der Lee T.A.J."/>
        </authorList>
    </citation>
    <scope>NUCLEOTIDE SEQUENCE [LARGE SCALE GENOMIC DNA]</scope>
    <source>
        <strain evidence="13 14">CBS 809.83</strain>
    </source>
</reference>
<keyword evidence="9" id="KW-0811">Translocation</keyword>
<evidence type="ECO:0000256" key="6">
    <source>
        <dbReference type="ARBA" id="ARBA00022792"/>
    </source>
</evidence>
<gene>
    <name evidence="13" type="ORF">PhCBS80983_g04401</name>
</gene>
<evidence type="ECO:0000256" key="10">
    <source>
        <dbReference type="ARBA" id="ARBA00023128"/>
    </source>
</evidence>
<dbReference type="STRING" id="109895.A0A507DYT8"/>
<evidence type="ECO:0000256" key="8">
    <source>
        <dbReference type="ARBA" id="ARBA00022989"/>
    </source>
</evidence>